<reference evidence="2" key="1">
    <citation type="journal article" date="2019" name="Int. J. Syst. Evol. Microbiol.">
        <title>The Global Catalogue of Microorganisms (GCM) 10K type strain sequencing project: providing services to taxonomists for standard genome sequencing and annotation.</title>
        <authorList>
            <consortium name="The Broad Institute Genomics Platform"/>
            <consortium name="The Broad Institute Genome Sequencing Center for Infectious Disease"/>
            <person name="Wu L."/>
            <person name="Ma J."/>
        </authorList>
    </citation>
    <scope>NUCLEOTIDE SEQUENCE [LARGE SCALE GENOMIC DNA]</scope>
    <source>
        <strain evidence="2">CGMCC 1.16031</strain>
    </source>
</reference>
<comment type="caution">
    <text evidence="1">The sequence shown here is derived from an EMBL/GenBank/DDBJ whole genome shotgun (WGS) entry which is preliminary data.</text>
</comment>
<sequence length="81" mass="9446">MNQYSEEQTRQLRAINRMRAACHDEYDALLQFIRQLEIDHTESLIYANDKTTSDFQSRILELRDLLDVLSDPESAANDGEN</sequence>
<accession>A0ABW1XML5</accession>
<protein>
    <recommendedName>
        <fullName evidence="3">Coil containing protein</fullName>
    </recommendedName>
</protein>
<evidence type="ECO:0000313" key="1">
    <source>
        <dbReference type="EMBL" id="MFC6441051.1"/>
    </source>
</evidence>
<dbReference type="EMBL" id="JBHSUS010000001">
    <property type="protein sequence ID" value="MFC6441051.1"/>
    <property type="molecule type" value="Genomic_DNA"/>
</dbReference>
<dbReference type="Proteomes" id="UP001596364">
    <property type="component" value="Unassembled WGS sequence"/>
</dbReference>
<dbReference type="RefSeq" id="WP_131258609.1">
    <property type="nucleotide sequence ID" value="NZ_JBHSUS010000001.1"/>
</dbReference>
<evidence type="ECO:0008006" key="3">
    <source>
        <dbReference type="Google" id="ProtNLM"/>
    </source>
</evidence>
<evidence type="ECO:0000313" key="2">
    <source>
        <dbReference type="Proteomes" id="UP001596364"/>
    </source>
</evidence>
<name>A0ABW1XML5_9ALTE</name>
<gene>
    <name evidence="1" type="ORF">ACFP85_12930</name>
</gene>
<organism evidence="1 2">
    <name type="scientific">Pseudobowmanella zhangzhouensis</name>
    <dbReference type="NCBI Taxonomy" id="1537679"/>
    <lineage>
        <taxon>Bacteria</taxon>
        <taxon>Pseudomonadati</taxon>
        <taxon>Pseudomonadota</taxon>
        <taxon>Gammaproteobacteria</taxon>
        <taxon>Alteromonadales</taxon>
        <taxon>Alteromonadaceae</taxon>
    </lineage>
</organism>
<keyword evidence="2" id="KW-1185">Reference proteome</keyword>
<proteinExistence type="predicted"/>